<evidence type="ECO:0000313" key="1">
    <source>
        <dbReference type="EMBL" id="MBB1254967.1"/>
    </source>
</evidence>
<protein>
    <submittedName>
        <fullName evidence="1">Uncharacterized protein</fullName>
    </submittedName>
</protein>
<comment type="caution">
    <text evidence="1">The sequence shown here is derived from an EMBL/GenBank/DDBJ whole genome shotgun (WGS) entry which is preliminary data.</text>
</comment>
<dbReference type="AlphaFoldDB" id="A0A7W3ZP00"/>
<dbReference type="EMBL" id="JABJWZ010000155">
    <property type="protein sequence ID" value="MBB1254967.1"/>
    <property type="molecule type" value="Genomic_DNA"/>
</dbReference>
<sequence length="111" mass="11553">MSRGKSGRFIAAAVIGVVLGGGALVGPATAVPAGVGQGGETVTAQLSCPYVVVVERAYTYPTAYSGIRNGSLGKGRQFRADPGSLTNRRLRMWDGNWVRADQVRQNGQCAA</sequence>
<gene>
    <name evidence="1" type="ORF">H3146_16640</name>
</gene>
<name>A0A7W3ZP00_9ACTN</name>
<reference evidence="2" key="1">
    <citation type="submission" date="2020-05" db="EMBL/GenBank/DDBJ databases">
        <title>Classification of alakaliphilic streptomycetes isolated from an alkaline soil next to Lonar Crater, India and a proposal for the recognition of Streptomyces alkaliterrae sp. nov.</title>
        <authorList>
            <person name="Golinska P."/>
        </authorList>
    </citation>
    <scope>NUCLEOTIDE SEQUENCE [LARGE SCALE GENOMIC DNA]</scope>
    <source>
        <strain evidence="2">OF3</strain>
    </source>
</reference>
<evidence type="ECO:0000313" key="2">
    <source>
        <dbReference type="Proteomes" id="UP000525686"/>
    </source>
</evidence>
<dbReference type="RefSeq" id="WP_181354775.1">
    <property type="nucleotide sequence ID" value="NZ_JABJWZ010000155.1"/>
</dbReference>
<dbReference type="Proteomes" id="UP000525686">
    <property type="component" value="Unassembled WGS sequence"/>
</dbReference>
<proteinExistence type="predicted"/>
<accession>A0A7W3ZP00</accession>
<organism evidence="1 2">
    <name type="scientific">Streptomyces alkaliterrae</name>
    <dbReference type="NCBI Taxonomy" id="2213162"/>
    <lineage>
        <taxon>Bacteria</taxon>
        <taxon>Bacillati</taxon>
        <taxon>Actinomycetota</taxon>
        <taxon>Actinomycetes</taxon>
        <taxon>Kitasatosporales</taxon>
        <taxon>Streptomycetaceae</taxon>
        <taxon>Streptomyces</taxon>
    </lineage>
</organism>